<feature type="region of interest" description="Disordered" evidence="1">
    <location>
        <begin position="1"/>
        <end position="40"/>
    </location>
</feature>
<reference evidence="3" key="4">
    <citation type="submission" date="2024-02" db="EMBL/GenBank/DDBJ databases">
        <title>Comparative genomics of Cryptococcus and Kwoniella reveals pathogenesis evolution and contrasting modes of karyotype evolution via chromosome fusion or intercentromeric recombination.</title>
        <authorList>
            <person name="Coelho M.A."/>
            <person name="David-Palma M."/>
            <person name="Shea T."/>
            <person name="Bowers K."/>
            <person name="McGinley-Smith S."/>
            <person name="Mohammad A.W."/>
            <person name="Gnirke A."/>
            <person name="Yurkov A.M."/>
            <person name="Nowrousian M."/>
            <person name="Sun S."/>
            <person name="Cuomo C.A."/>
            <person name="Heitman J."/>
        </authorList>
    </citation>
    <scope>NUCLEOTIDE SEQUENCE</scope>
    <source>
        <strain evidence="3">CBS 10118</strain>
    </source>
</reference>
<accession>A0A1B9FWC3</accession>
<evidence type="ECO:0000313" key="3">
    <source>
        <dbReference type="EMBL" id="WVW86180.1"/>
    </source>
</evidence>
<dbReference type="EMBL" id="KI894024">
    <property type="protein sequence ID" value="OCF23063.1"/>
    <property type="molecule type" value="Genomic_DNA"/>
</dbReference>
<gene>
    <name evidence="2" type="ORF">I302_07414</name>
    <name evidence="3" type="ORF">I302_108221</name>
</gene>
<dbReference type="OrthoDB" id="10588526at2759"/>
<evidence type="ECO:0000313" key="4">
    <source>
        <dbReference type="Proteomes" id="UP000092730"/>
    </source>
</evidence>
<reference evidence="2" key="3">
    <citation type="submission" date="2014-01" db="EMBL/GenBank/DDBJ databases">
        <title>Evolution of pathogenesis and genome organization in the Tremellales.</title>
        <authorList>
            <person name="Cuomo C."/>
            <person name="Litvintseva A."/>
            <person name="Heitman J."/>
            <person name="Chen Y."/>
            <person name="Sun S."/>
            <person name="Springer D."/>
            <person name="Dromer F."/>
            <person name="Young S."/>
            <person name="Zeng Q."/>
            <person name="Chapman S."/>
            <person name="Gujja S."/>
            <person name="Saif S."/>
            <person name="Birren B."/>
        </authorList>
    </citation>
    <scope>NUCLEOTIDE SEQUENCE</scope>
    <source>
        <strain evidence="2">CBS 10118</strain>
    </source>
</reference>
<proteinExistence type="predicted"/>
<evidence type="ECO:0000313" key="2">
    <source>
        <dbReference type="EMBL" id="OCF23063.1"/>
    </source>
</evidence>
<sequence>MSSSPTTDTPAARLPDDDQKHFAASPGAPRYQNSSHGTLPPERLSNLVKDVYSIYQIPPTSEEWPRRMRSFSESLTSYDLYNDIARQLTNDVLRTVLTTEPLAPFLSEDESMMKVIDDVERSFKSHRSWDAEVARTFDELRSNLMREVISGKDKRSGIEHEFESVQSEDGVDPNMDFIQRLSDLFDDHEASTPGSVSDLGSRSGLVAVSAIGLAIAAYSISHRD</sequence>
<dbReference type="AlphaFoldDB" id="A0A1B9FWC3"/>
<dbReference type="RefSeq" id="XP_019044133.1">
    <property type="nucleotide sequence ID" value="XM_019194010.1"/>
</dbReference>
<evidence type="ECO:0000256" key="1">
    <source>
        <dbReference type="SAM" id="MobiDB-lite"/>
    </source>
</evidence>
<name>A0A1B9FWC3_9TREE</name>
<keyword evidence="4" id="KW-1185">Reference proteome</keyword>
<dbReference type="KEGG" id="kbi:30211813"/>
<dbReference type="GeneID" id="30211813"/>
<dbReference type="VEuPathDB" id="FungiDB:I302_07414"/>
<reference evidence="2" key="1">
    <citation type="submission" date="2013-07" db="EMBL/GenBank/DDBJ databases">
        <title>The Genome Sequence of Cryptococcus bestiolae CBS10118.</title>
        <authorList>
            <consortium name="The Broad Institute Genome Sequencing Platform"/>
            <person name="Cuomo C."/>
            <person name="Litvintseva A."/>
            <person name="Chen Y."/>
            <person name="Heitman J."/>
            <person name="Sun S."/>
            <person name="Springer D."/>
            <person name="Dromer F."/>
            <person name="Young S.K."/>
            <person name="Zeng Q."/>
            <person name="Gargeya S."/>
            <person name="Fitzgerald M."/>
            <person name="Abouelleil A."/>
            <person name="Alvarado L."/>
            <person name="Berlin A.M."/>
            <person name="Chapman S.B."/>
            <person name="Dewar J."/>
            <person name="Goldberg J."/>
            <person name="Griggs A."/>
            <person name="Gujja S."/>
            <person name="Hansen M."/>
            <person name="Howarth C."/>
            <person name="Imamovic A."/>
            <person name="Larimer J."/>
            <person name="McCowan C."/>
            <person name="Murphy C."/>
            <person name="Pearson M."/>
            <person name="Priest M."/>
            <person name="Roberts A."/>
            <person name="Saif S."/>
            <person name="Shea T."/>
            <person name="Sykes S."/>
            <person name="Wortman J."/>
            <person name="Nusbaum C."/>
            <person name="Birren B."/>
        </authorList>
    </citation>
    <scope>NUCLEOTIDE SEQUENCE [LARGE SCALE GENOMIC DNA]</scope>
    <source>
        <strain evidence="2">CBS 10118</strain>
    </source>
</reference>
<organism evidence="2">
    <name type="scientific">Kwoniella bestiolae CBS 10118</name>
    <dbReference type="NCBI Taxonomy" id="1296100"/>
    <lineage>
        <taxon>Eukaryota</taxon>
        <taxon>Fungi</taxon>
        <taxon>Dikarya</taxon>
        <taxon>Basidiomycota</taxon>
        <taxon>Agaricomycotina</taxon>
        <taxon>Tremellomycetes</taxon>
        <taxon>Tremellales</taxon>
        <taxon>Cryptococcaceae</taxon>
        <taxon>Kwoniella</taxon>
    </lineage>
</organism>
<reference evidence="3" key="2">
    <citation type="submission" date="2013-07" db="EMBL/GenBank/DDBJ databases">
        <authorList>
            <consortium name="The Broad Institute Genome Sequencing Platform"/>
            <person name="Cuomo C."/>
            <person name="Litvintseva A."/>
            <person name="Chen Y."/>
            <person name="Heitman J."/>
            <person name="Sun S."/>
            <person name="Springer D."/>
            <person name="Dromer F."/>
            <person name="Young S.K."/>
            <person name="Zeng Q."/>
            <person name="Gargeya S."/>
            <person name="Fitzgerald M."/>
            <person name="Abouelleil A."/>
            <person name="Alvarado L."/>
            <person name="Berlin A.M."/>
            <person name="Chapman S.B."/>
            <person name="Dewar J."/>
            <person name="Goldberg J."/>
            <person name="Griggs A."/>
            <person name="Gujja S."/>
            <person name="Hansen M."/>
            <person name="Howarth C."/>
            <person name="Imamovic A."/>
            <person name="Larimer J."/>
            <person name="McCowan C."/>
            <person name="Murphy C."/>
            <person name="Pearson M."/>
            <person name="Priest M."/>
            <person name="Roberts A."/>
            <person name="Saif S."/>
            <person name="Shea T."/>
            <person name="Sykes S."/>
            <person name="Wortman J."/>
            <person name="Nusbaum C."/>
            <person name="Birren B."/>
        </authorList>
    </citation>
    <scope>NUCLEOTIDE SEQUENCE</scope>
    <source>
        <strain evidence="3">CBS 10118</strain>
    </source>
</reference>
<protein>
    <submittedName>
        <fullName evidence="2">Uncharacterized protein</fullName>
    </submittedName>
</protein>
<dbReference type="EMBL" id="CP144547">
    <property type="protein sequence ID" value="WVW86180.1"/>
    <property type="molecule type" value="Genomic_DNA"/>
</dbReference>
<dbReference type="Proteomes" id="UP000092730">
    <property type="component" value="Chromosome 7"/>
</dbReference>